<evidence type="ECO:0000313" key="2">
    <source>
        <dbReference type="EMBL" id="KAH9425858.1"/>
    </source>
</evidence>
<sequence>MKNVSPSSTSIGFFFVVYYLHWVISAAAVAVTVLRESQNWNFSKELLSLTAVTFFIFVLFSKNNNKKQQQQQT</sequence>
<evidence type="ECO:0000313" key="3">
    <source>
        <dbReference type="Proteomes" id="UP000887458"/>
    </source>
</evidence>
<evidence type="ECO:0000256" key="1">
    <source>
        <dbReference type="SAM" id="Phobius"/>
    </source>
</evidence>
<reference evidence="2 3" key="2">
    <citation type="journal article" date="2022" name="Mol. Biol. Evol.">
        <title>Comparative Genomics Reveals Insights into the Divergent Evolution of Astigmatic Mites and Household Pest Adaptations.</title>
        <authorList>
            <person name="Xiong Q."/>
            <person name="Wan A.T."/>
            <person name="Liu X."/>
            <person name="Fung C.S."/>
            <person name="Xiao X."/>
            <person name="Malainual N."/>
            <person name="Hou J."/>
            <person name="Wang L."/>
            <person name="Wang M."/>
            <person name="Yang K.Y."/>
            <person name="Cui Y."/>
            <person name="Leung E.L."/>
            <person name="Nong W."/>
            <person name="Shin S.K."/>
            <person name="Au S.W."/>
            <person name="Jeong K.Y."/>
            <person name="Chew F.T."/>
            <person name="Hui J.H."/>
            <person name="Leung T.F."/>
            <person name="Tungtrongchitr A."/>
            <person name="Zhong N."/>
            <person name="Liu Z."/>
            <person name="Tsui S.K."/>
        </authorList>
    </citation>
    <scope>NUCLEOTIDE SEQUENCE [LARGE SCALE GENOMIC DNA]</scope>
    <source>
        <strain evidence="2">Derp</strain>
    </source>
</reference>
<dbReference type="EMBL" id="NJHN03000017">
    <property type="protein sequence ID" value="KAH9425858.1"/>
    <property type="molecule type" value="Genomic_DNA"/>
</dbReference>
<protein>
    <submittedName>
        <fullName evidence="2">Uncharacterized protein</fullName>
    </submittedName>
</protein>
<name>A0ABQ8JTB6_DERPT</name>
<comment type="caution">
    <text evidence="2">The sequence shown here is derived from an EMBL/GenBank/DDBJ whole genome shotgun (WGS) entry which is preliminary data.</text>
</comment>
<accession>A0ABQ8JTB6</accession>
<proteinExistence type="predicted"/>
<reference evidence="2 3" key="1">
    <citation type="journal article" date="2018" name="J. Allergy Clin. Immunol.">
        <title>High-quality assembly of Dermatophagoides pteronyssinus genome and transcriptome reveals a wide range of novel allergens.</title>
        <authorList>
            <person name="Liu X.Y."/>
            <person name="Yang K.Y."/>
            <person name="Wang M.Q."/>
            <person name="Kwok J.S."/>
            <person name="Zeng X."/>
            <person name="Yang Z."/>
            <person name="Xiao X.J."/>
            <person name="Lau C.P."/>
            <person name="Li Y."/>
            <person name="Huang Z.M."/>
            <person name="Ba J.G."/>
            <person name="Yim A.K."/>
            <person name="Ouyang C.Y."/>
            <person name="Ngai S.M."/>
            <person name="Chan T.F."/>
            <person name="Leung E.L."/>
            <person name="Liu L."/>
            <person name="Liu Z.G."/>
            <person name="Tsui S.K."/>
        </authorList>
    </citation>
    <scope>NUCLEOTIDE SEQUENCE [LARGE SCALE GENOMIC DNA]</scope>
    <source>
        <strain evidence="2">Derp</strain>
    </source>
</reference>
<feature type="transmembrane region" description="Helical" evidence="1">
    <location>
        <begin position="12"/>
        <end position="34"/>
    </location>
</feature>
<feature type="transmembrane region" description="Helical" evidence="1">
    <location>
        <begin position="46"/>
        <end position="63"/>
    </location>
</feature>
<gene>
    <name evidence="2" type="ORF">DERP_005077</name>
</gene>
<keyword evidence="1" id="KW-0472">Membrane</keyword>
<keyword evidence="1" id="KW-1133">Transmembrane helix</keyword>
<keyword evidence="3" id="KW-1185">Reference proteome</keyword>
<keyword evidence="1" id="KW-0812">Transmembrane</keyword>
<organism evidence="2 3">
    <name type="scientific">Dermatophagoides pteronyssinus</name>
    <name type="common">European house dust mite</name>
    <dbReference type="NCBI Taxonomy" id="6956"/>
    <lineage>
        <taxon>Eukaryota</taxon>
        <taxon>Metazoa</taxon>
        <taxon>Ecdysozoa</taxon>
        <taxon>Arthropoda</taxon>
        <taxon>Chelicerata</taxon>
        <taxon>Arachnida</taxon>
        <taxon>Acari</taxon>
        <taxon>Acariformes</taxon>
        <taxon>Sarcoptiformes</taxon>
        <taxon>Astigmata</taxon>
        <taxon>Psoroptidia</taxon>
        <taxon>Analgoidea</taxon>
        <taxon>Pyroglyphidae</taxon>
        <taxon>Dermatophagoidinae</taxon>
        <taxon>Dermatophagoides</taxon>
    </lineage>
</organism>
<dbReference type="Proteomes" id="UP000887458">
    <property type="component" value="Unassembled WGS sequence"/>
</dbReference>